<feature type="region of interest" description="Disordered" evidence="1">
    <location>
        <begin position="149"/>
        <end position="170"/>
    </location>
</feature>
<dbReference type="OrthoDB" id="7699967at2759"/>
<dbReference type="AlphaFoldDB" id="A0A7M7M0V6"/>
<sequence length="170" mass="20149">MLFIRIKFLHQYRKNFPHKENSRSFETRIYLGKTWFQLCLATIVVCQARRIPRIPQHPYFPNFQQHVYQPRNYPNELLGDQHIGPPFFGNYRTQEGNTGGGNTGREEGVGQDYYDHRIPIDGQPNFLHPFAAVPFDDIHVNNGDFRGRDIDSPHRYERFNHPPNYNNHQL</sequence>
<dbReference type="Proteomes" id="UP000005203">
    <property type="component" value="Linkage group LG9"/>
</dbReference>
<gene>
    <name evidence="4" type="primary">LOC107964934</name>
</gene>
<reference evidence="2" key="1">
    <citation type="submission" date="2021-01" db="UniProtKB">
        <authorList>
            <consortium name="EnsemblMetazoa"/>
        </authorList>
    </citation>
    <scope>IDENTIFICATION</scope>
    <source>
        <strain evidence="2">DH4</strain>
    </source>
</reference>
<name>A0A7M7M0V6_APIME</name>
<dbReference type="RefSeq" id="XP_016769345.2">
    <property type="nucleotide sequence ID" value="XM_016913856.2"/>
</dbReference>
<protein>
    <submittedName>
        <fullName evidence="4">Uncharacterized protein LOC107964934 isoform X1</fullName>
    </submittedName>
</protein>
<accession>A0A7M7M0V6</accession>
<proteinExistence type="predicted"/>
<keyword evidence="3" id="KW-1185">Reference proteome</keyword>
<evidence type="ECO:0000313" key="2">
    <source>
        <dbReference type="EnsemblMetazoa" id="XP_016769345"/>
    </source>
</evidence>
<organism evidence="2">
    <name type="scientific">Apis mellifera</name>
    <name type="common">Honeybee</name>
    <dbReference type="NCBI Taxonomy" id="7460"/>
    <lineage>
        <taxon>Eukaryota</taxon>
        <taxon>Metazoa</taxon>
        <taxon>Ecdysozoa</taxon>
        <taxon>Arthropoda</taxon>
        <taxon>Hexapoda</taxon>
        <taxon>Insecta</taxon>
        <taxon>Pterygota</taxon>
        <taxon>Neoptera</taxon>
        <taxon>Endopterygota</taxon>
        <taxon>Hymenoptera</taxon>
        <taxon>Apocrita</taxon>
        <taxon>Aculeata</taxon>
        <taxon>Apoidea</taxon>
        <taxon>Anthophila</taxon>
        <taxon>Apidae</taxon>
        <taxon>Apis</taxon>
    </lineage>
</organism>
<feature type="compositionally biased region" description="Basic and acidic residues" evidence="1">
    <location>
        <begin position="149"/>
        <end position="160"/>
    </location>
</feature>
<evidence type="ECO:0000313" key="4">
    <source>
        <dbReference type="RefSeq" id="XP_016769345.2"/>
    </source>
</evidence>
<evidence type="ECO:0000313" key="3">
    <source>
        <dbReference type="Proteomes" id="UP000005203"/>
    </source>
</evidence>
<reference evidence="4" key="2">
    <citation type="submission" date="2025-04" db="UniProtKB">
        <authorList>
            <consortium name="RefSeq"/>
        </authorList>
    </citation>
    <scope>IDENTIFICATION</scope>
    <source>
        <strain evidence="4">DH4</strain>
        <tissue evidence="4">Whole body</tissue>
    </source>
</reference>
<dbReference type="EnsemblMetazoa" id="XM_016913856">
    <property type="protein sequence ID" value="XP_016769345"/>
    <property type="gene ID" value="LOC107964934"/>
</dbReference>
<evidence type="ECO:0000256" key="1">
    <source>
        <dbReference type="SAM" id="MobiDB-lite"/>
    </source>
</evidence>
<dbReference type="GeneID" id="107964934"/>
<dbReference type="KEGG" id="ame:107964934"/>
<accession>A0A8B7KLK3</accession>